<evidence type="ECO:0000259" key="11">
    <source>
        <dbReference type="Pfam" id="PF01764"/>
    </source>
</evidence>
<keyword evidence="2" id="KW-0719">Serine esterase</keyword>
<dbReference type="Proteomes" id="UP001144191">
    <property type="component" value="Unassembled WGS sequence"/>
</dbReference>
<proteinExistence type="inferred from homology"/>
<evidence type="ECO:0000259" key="12">
    <source>
        <dbReference type="Pfam" id="PF03893"/>
    </source>
</evidence>
<evidence type="ECO:0000256" key="10">
    <source>
        <dbReference type="SAM" id="SignalP"/>
    </source>
</evidence>
<dbReference type="AlphaFoldDB" id="A0A9W6A9M4"/>
<dbReference type="GO" id="GO:0030600">
    <property type="term" value="F:feruloyl esterase activity"/>
    <property type="evidence" value="ECO:0007669"/>
    <property type="project" value="UniProtKB-EC"/>
</dbReference>
<dbReference type="PROSITE" id="PS51257">
    <property type="entry name" value="PROKAR_LIPOPROTEIN"/>
    <property type="match status" value="1"/>
</dbReference>
<dbReference type="Gene3D" id="3.40.50.1820">
    <property type="entry name" value="alpha/beta hydrolase"/>
    <property type="match status" value="1"/>
</dbReference>
<feature type="chain" id="PRO_5040866913" description="feruloyl esterase" evidence="10">
    <location>
        <begin position="20"/>
        <end position="326"/>
    </location>
</feature>
<evidence type="ECO:0000313" key="13">
    <source>
        <dbReference type="EMBL" id="GLA53371.1"/>
    </source>
</evidence>
<reference evidence="13" key="1">
    <citation type="submission" date="2022-07" db="EMBL/GenBank/DDBJ databases">
        <title>Taxonomy of Aspergillus series Nigri: significant species reduction supported by multi-species coalescent approaches.</title>
        <authorList>
            <person name="Bian C."/>
            <person name="Kusuya Y."/>
            <person name="Sklenar F."/>
            <person name="D'hooge E."/>
            <person name="Yaguchi T."/>
            <person name="Takahashi H."/>
            <person name="Hubka V."/>
        </authorList>
    </citation>
    <scope>NUCLEOTIDE SEQUENCE</scope>
    <source>
        <strain evidence="13">IFM 63604</strain>
    </source>
</reference>
<name>A0A9W6A9M4_ASPNG</name>
<feature type="domain" description="Mono-/di-acylglycerol lipase N-terminal" evidence="12">
    <location>
        <begin position="19"/>
        <end position="78"/>
    </location>
</feature>
<keyword evidence="3" id="KW-0624">Polysaccharide degradation</keyword>
<dbReference type="InterPro" id="IPR029058">
    <property type="entry name" value="AB_hydrolase_fold"/>
</dbReference>
<protein>
    <recommendedName>
        <fullName evidence="1">feruloyl esterase</fullName>
        <ecNumber evidence="1">3.1.1.73</ecNumber>
    </recommendedName>
    <alternativeName>
        <fullName evidence="8">Ferulic acid esterase A</fullName>
    </alternativeName>
</protein>
<evidence type="ECO:0000256" key="8">
    <source>
        <dbReference type="ARBA" id="ARBA00041313"/>
    </source>
</evidence>
<organism evidence="13 14">
    <name type="scientific">Aspergillus niger</name>
    <dbReference type="NCBI Taxonomy" id="5061"/>
    <lineage>
        <taxon>Eukaryota</taxon>
        <taxon>Fungi</taxon>
        <taxon>Dikarya</taxon>
        <taxon>Ascomycota</taxon>
        <taxon>Pezizomycotina</taxon>
        <taxon>Eurotiomycetes</taxon>
        <taxon>Eurotiomycetidae</taxon>
        <taxon>Eurotiales</taxon>
        <taxon>Aspergillaceae</taxon>
        <taxon>Aspergillus</taxon>
        <taxon>Aspergillus subgen. Circumdati</taxon>
    </lineage>
</organism>
<evidence type="ECO:0000256" key="2">
    <source>
        <dbReference type="ARBA" id="ARBA00022487"/>
    </source>
</evidence>
<dbReference type="Pfam" id="PF01764">
    <property type="entry name" value="Lipase_3"/>
    <property type="match status" value="1"/>
</dbReference>
<accession>A0A9W6A9M4</accession>
<evidence type="ECO:0000256" key="5">
    <source>
        <dbReference type="ARBA" id="ARBA00022801"/>
    </source>
</evidence>
<dbReference type="GO" id="GO:0045493">
    <property type="term" value="P:xylan catabolic process"/>
    <property type="evidence" value="ECO:0007669"/>
    <property type="project" value="UniProtKB-KW"/>
</dbReference>
<feature type="region of interest" description="Disordered" evidence="9">
    <location>
        <begin position="89"/>
        <end position="108"/>
    </location>
</feature>
<evidence type="ECO:0000313" key="14">
    <source>
        <dbReference type="Proteomes" id="UP001144191"/>
    </source>
</evidence>
<gene>
    <name evidence="13" type="ORF">AnigIFM63604_010462</name>
</gene>
<dbReference type="PANTHER" id="PTHR46640">
    <property type="entry name" value="TRIACYLGLYCEROL LIPASE, PUTATIVE (AFU_ORTHOLOGUE AFUA_6G06510)-RELATED"/>
    <property type="match status" value="1"/>
</dbReference>
<dbReference type="EMBL" id="BRPB01000078">
    <property type="protein sequence ID" value="GLA53371.1"/>
    <property type="molecule type" value="Genomic_DNA"/>
</dbReference>
<evidence type="ECO:0000256" key="4">
    <source>
        <dbReference type="ARBA" id="ARBA00022729"/>
    </source>
</evidence>
<dbReference type="EC" id="3.1.1.73" evidence="1"/>
<evidence type="ECO:0000256" key="3">
    <source>
        <dbReference type="ARBA" id="ARBA00022651"/>
    </source>
</evidence>
<comment type="caution">
    <text evidence="13">The sequence shown here is derived from an EMBL/GenBank/DDBJ whole genome shotgun (WGS) entry which is preliminary data.</text>
</comment>
<keyword evidence="5" id="KW-0378">Hydrolase</keyword>
<keyword evidence="4 10" id="KW-0732">Signal</keyword>
<evidence type="ECO:0000256" key="1">
    <source>
        <dbReference type="ARBA" id="ARBA00013091"/>
    </source>
</evidence>
<evidence type="ECO:0000256" key="9">
    <source>
        <dbReference type="SAM" id="MobiDB-lite"/>
    </source>
</evidence>
<dbReference type="PANTHER" id="PTHR46640:SF1">
    <property type="entry name" value="FUNGAL LIPASE-LIKE DOMAIN-CONTAINING PROTEIN-RELATED"/>
    <property type="match status" value="1"/>
</dbReference>
<feature type="signal peptide" evidence="10">
    <location>
        <begin position="1"/>
        <end position="19"/>
    </location>
</feature>
<dbReference type="GO" id="GO:0016042">
    <property type="term" value="P:lipid catabolic process"/>
    <property type="evidence" value="ECO:0007669"/>
    <property type="project" value="InterPro"/>
</dbReference>
<keyword evidence="3" id="KW-0119">Carbohydrate metabolism</keyword>
<dbReference type="InterPro" id="IPR005592">
    <property type="entry name" value="Mono/diacylglycerol_lipase_N"/>
</dbReference>
<sequence length="326" mass="36017">MRLLKSLLVAASAIASCNALPGALHKRDITTQQLDTFTFWVQYAAASYCEPNYAGKAGHKITCWAQNCPAVEASDATIITDFSKYAPPLSSHQDNPNQPRSTTPTDTSGYLAVDHTHRAIILAFRGSYSIRSWLADFTFVYTDPNLCSGCEAELGFWSSWTNVRKTITPTLNNTVSQYPDYELVIVGHSLGAAIATLAAADIRETDGLNATLYAYASPRVANPKLAEFITNQNKGANYRFAHTDDPVPRVPLEVMGYKHISPEYWISSGNNQSVSTQDVVVFQDGDDKRGDVGFPNLLDFEAHLWYFEAWEVDACKGEGLPWKRSN</sequence>
<comment type="catalytic activity">
    <reaction evidence="6">
        <text>feruloyl-polysaccharide + H2O = ferulate + polysaccharide.</text>
        <dbReference type="EC" id="3.1.1.73"/>
    </reaction>
</comment>
<dbReference type="SUPFAM" id="SSF53474">
    <property type="entry name" value="alpha/beta-Hydrolases"/>
    <property type="match status" value="1"/>
</dbReference>
<evidence type="ECO:0000256" key="6">
    <source>
        <dbReference type="ARBA" id="ARBA00034075"/>
    </source>
</evidence>
<keyword evidence="3" id="KW-0858">Xylan degradation</keyword>
<feature type="compositionally biased region" description="Polar residues" evidence="9">
    <location>
        <begin position="90"/>
        <end position="108"/>
    </location>
</feature>
<feature type="domain" description="Fungal lipase-type" evidence="11">
    <location>
        <begin position="122"/>
        <end position="253"/>
    </location>
</feature>
<comment type="similarity">
    <text evidence="7">Belongs to the AB hydrolase superfamily. FaeA family.</text>
</comment>
<dbReference type="CDD" id="cd00519">
    <property type="entry name" value="Lipase_3"/>
    <property type="match status" value="1"/>
</dbReference>
<dbReference type="InterPro" id="IPR051299">
    <property type="entry name" value="AB_hydrolase_lip/est"/>
</dbReference>
<evidence type="ECO:0000256" key="7">
    <source>
        <dbReference type="ARBA" id="ARBA00037991"/>
    </source>
</evidence>
<dbReference type="Pfam" id="PF03893">
    <property type="entry name" value="Lipase3_N"/>
    <property type="match status" value="1"/>
</dbReference>
<dbReference type="InterPro" id="IPR002921">
    <property type="entry name" value="Fungal_lipase-type"/>
</dbReference>